<keyword evidence="1" id="KW-1133">Transmembrane helix</keyword>
<keyword evidence="3" id="KW-1185">Reference proteome</keyword>
<feature type="transmembrane region" description="Helical" evidence="1">
    <location>
        <begin position="49"/>
        <end position="71"/>
    </location>
</feature>
<sequence>MTDTDTVPSVYVVRGLLQAAVMLVVGAVLAAAAAGVWVAVADGDFGSRLGISMVVVAGLIGLLGGTAVARAETSDVRAFLGMGPEREQPELNGALGPVGVFLFVALPLAAVGLVLVG</sequence>
<organism evidence="2 3">
    <name type="scientific">Geodermatophilus normandii</name>
    <dbReference type="NCBI Taxonomy" id="1137989"/>
    <lineage>
        <taxon>Bacteria</taxon>
        <taxon>Bacillati</taxon>
        <taxon>Actinomycetota</taxon>
        <taxon>Actinomycetes</taxon>
        <taxon>Geodermatophilales</taxon>
        <taxon>Geodermatophilaceae</taxon>
        <taxon>Geodermatophilus</taxon>
    </lineage>
</organism>
<protein>
    <submittedName>
        <fullName evidence="2">Uncharacterized protein</fullName>
    </submittedName>
</protein>
<evidence type="ECO:0000256" key="1">
    <source>
        <dbReference type="SAM" id="Phobius"/>
    </source>
</evidence>
<feature type="transmembrane region" description="Helical" evidence="1">
    <location>
        <begin position="20"/>
        <end position="40"/>
    </location>
</feature>
<proteinExistence type="predicted"/>
<evidence type="ECO:0000313" key="2">
    <source>
        <dbReference type="EMBL" id="PWW24851.1"/>
    </source>
</evidence>
<evidence type="ECO:0000313" key="3">
    <source>
        <dbReference type="Proteomes" id="UP000246661"/>
    </source>
</evidence>
<accession>A0A317QPX3</accession>
<gene>
    <name evidence="2" type="ORF">JD79_04042</name>
</gene>
<dbReference type="AlphaFoldDB" id="A0A317QPX3"/>
<dbReference type="EMBL" id="QGTX01000001">
    <property type="protein sequence ID" value="PWW24851.1"/>
    <property type="molecule type" value="Genomic_DNA"/>
</dbReference>
<feature type="transmembrane region" description="Helical" evidence="1">
    <location>
        <begin position="91"/>
        <end position="116"/>
    </location>
</feature>
<reference evidence="3" key="1">
    <citation type="submission" date="2018-05" db="EMBL/GenBank/DDBJ databases">
        <authorList>
            <person name="Klenk H.-P."/>
            <person name="Huntemann M."/>
            <person name="Clum A."/>
            <person name="Pillay M."/>
            <person name="Palaniappan K."/>
            <person name="Varghese N."/>
            <person name="Mikhailova N."/>
            <person name="Stamatis D."/>
            <person name="Reddy T."/>
            <person name="Daum C."/>
            <person name="Shapiro N."/>
            <person name="Ivanova N."/>
            <person name="Kyrpides N."/>
            <person name="Woyke T."/>
        </authorList>
    </citation>
    <scope>NUCLEOTIDE SEQUENCE [LARGE SCALE GENOMIC DNA]</scope>
    <source>
        <strain evidence="3">DSM 45417</strain>
    </source>
</reference>
<comment type="caution">
    <text evidence="2">The sequence shown here is derived from an EMBL/GenBank/DDBJ whole genome shotgun (WGS) entry which is preliminary data.</text>
</comment>
<keyword evidence="1" id="KW-0812">Transmembrane</keyword>
<name>A0A317QPX3_9ACTN</name>
<dbReference type="Proteomes" id="UP000246661">
    <property type="component" value="Unassembled WGS sequence"/>
</dbReference>
<keyword evidence="1" id="KW-0472">Membrane</keyword>